<dbReference type="GO" id="GO:0003700">
    <property type="term" value="F:DNA-binding transcription factor activity"/>
    <property type="evidence" value="ECO:0007669"/>
    <property type="project" value="InterPro"/>
</dbReference>
<dbReference type="Pfam" id="PF00170">
    <property type="entry name" value="bZIP_1"/>
    <property type="match status" value="1"/>
</dbReference>
<proteinExistence type="predicted"/>
<comment type="subcellular location">
    <subcellularLocation>
        <location evidence="1">Nucleus</location>
    </subcellularLocation>
</comment>
<feature type="compositionally biased region" description="Basic and acidic residues" evidence="6">
    <location>
        <begin position="13"/>
        <end position="23"/>
    </location>
</feature>
<reference evidence="8 9" key="1">
    <citation type="submission" date="2020-10" db="EMBL/GenBank/DDBJ databases">
        <title>Plant Genome Project.</title>
        <authorList>
            <person name="Zhang R.-G."/>
        </authorList>
    </citation>
    <scope>NUCLEOTIDE SEQUENCE [LARGE SCALE GENOMIC DNA]</scope>
    <source>
        <strain evidence="8">FAFU-HL-1</strain>
        <tissue evidence="8">Leaf</tissue>
    </source>
</reference>
<keyword evidence="9" id="KW-1185">Reference proteome</keyword>
<feature type="domain" description="BZIP" evidence="7">
    <location>
        <begin position="21"/>
        <end position="79"/>
    </location>
</feature>
<dbReference type="InterPro" id="IPR004827">
    <property type="entry name" value="bZIP"/>
</dbReference>
<dbReference type="GO" id="GO:0046982">
    <property type="term" value="F:protein heterodimerization activity"/>
    <property type="evidence" value="ECO:0007669"/>
    <property type="project" value="UniProtKB-ARBA"/>
</dbReference>
<evidence type="ECO:0000256" key="4">
    <source>
        <dbReference type="ARBA" id="ARBA00023163"/>
    </source>
</evidence>
<evidence type="ECO:0000256" key="6">
    <source>
        <dbReference type="SAM" id="MobiDB-lite"/>
    </source>
</evidence>
<organism evidence="8 9">
    <name type="scientific">Salix dunnii</name>
    <dbReference type="NCBI Taxonomy" id="1413687"/>
    <lineage>
        <taxon>Eukaryota</taxon>
        <taxon>Viridiplantae</taxon>
        <taxon>Streptophyta</taxon>
        <taxon>Embryophyta</taxon>
        <taxon>Tracheophyta</taxon>
        <taxon>Spermatophyta</taxon>
        <taxon>Magnoliopsida</taxon>
        <taxon>eudicotyledons</taxon>
        <taxon>Gunneridae</taxon>
        <taxon>Pentapetalae</taxon>
        <taxon>rosids</taxon>
        <taxon>fabids</taxon>
        <taxon>Malpighiales</taxon>
        <taxon>Salicaceae</taxon>
        <taxon>Saliceae</taxon>
        <taxon>Salix</taxon>
    </lineage>
</organism>
<comment type="caution">
    <text evidence="8">The sequence shown here is derived from an EMBL/GenBank/DDBJ whole genome shotgun (WGS) entry which is preliminary data.</text>
</comment>
<protein>
    <recommendedName>
        <fullName evidence="7">BZIP domain-containing protein</fullName>
    </recommendedName>
</protein>
<dbReference type="PROSITE" id="PS00036">
    <property type="entry name" value="BZIP_BASIC"/>
    <property type="match status" value="1"/>
</dbReference>
<dbReference type="SUPFAM" id="SSF57959">
    <property type="entry name" value="Leucine zipper domain"/>
    <property type="match status" value="1"/>
</dbReference>
<dbReference type="CDD" id="cd14702">
    <property type="entry name" value="bZIP_plant_GBF1"/>
    <property type="match status" value="1"/>
</dbReference>
<name>A0A835MTQ4_9ROSI</name>
<dbReference type="InterPro" id="IPR045314">
    <property type="entry name" value="bZIP_plant_GBF1"/>
</dbReference>
<keyword evidence="4" id="KW-0804">Transcription</keyword>
<gene>
    <name evidence="8" type="ORF">SADUNF_Sadunf14G0089600</name>
</gene>
<dbReference type="Gene3D" id="1.20.5.170">
    <property type="match status" value="1"/>
</dbReference>
<keyword evidence="5" id="KW-0539">Nucleus</keyword>
<dbReference type="Proteomes" id="UP000657918">
    <property type="component" value="Unassembled WGS sequence"/>
</dbReference>
<keyword evidence="3" id="KW-0238">DNA-binding</keyword>
<dbReference type="FunFam" id="1.20.5.170:FF:000020">
    <property type="entry name" value="BZIP transcription factor"/>
    <property type="match status" value="1"/>
</dbReference>
<dbReference type="GO" id="GO:0045893">
    <property type="term" value="P:positive regulation of DNA-templated transcription"/>
    <property type="evidence" value="ECO:0007669"/>
    <property type="project" value="TreeGrafter"/>
</dbReference>
<keyword evidence="2" id="KW-0805">Transcription regulation</keyword>
<evidence type="ECO:0000256" key="2">
    <source>
        <dbReference type="ARBA" id="ARBA00023015"/>
    </source>
</evidence>
<dbReference type="PROSITE" id="PS50217">
    <property type="entry name" value="BZIP"/>
    <property type="match status" value="1"/>
</dbReference>
<accession>A0A835MTQ4</accession>
<dbReference type="InterPro" id="IPR046347">
    <property type="entry name" value="bZIP_sf"/>
</dbReference>
<feature type="region of interest" description="Disordered" evidence="6">
    <location>
        <begin position="1"/>
        <end position="57"/>
    </location>
</feature>
<sequence>MPARQAASSGSDSDPRYAYVDEKKRKRMISNRDSARRSRTRKQKQMEELVSEASKLQNENSRLMQGINATQQRYMEMESANNIVEDVIGLSVEIPEIPDPLFKPLAAPVFSTAYHDIYRIFSVSISGSPVRCFAVL</sequence>
<dbReference type="SMART" id="SM00338">
    <property type="entry name" value="BRLZ"/>
    <property type="match status" value="1"/>
</dbReference>
<evidence type="ECO:0000256" key="5">
    <source>
        <dbReference type="ARBA" id="ARBA00023242"/>
    </source>
</evidence>
<dbReference type="PANTHER" id="PTHR45764:SF34">
    <property type="entry name" value="BZIP TRANSCRIPTION FACTOR 53"/>
    <property type="match status" value="1"/>
</dbReference>
<evidence type="ECO:0000313" key="9">
    <source>
        <dbReference type="Proteomes" id="UP000657918"/>
    </source>
</evidence>
<dbReference type="EMBL" id="JADGMS010000014">
    <property type="protein sequence ID" value="KAF9669263.1"/>
    <property type="molecule type" value="Genomic_DNA"/>
</dbReference>
<evidence type="ECO:0000313" key="8">
    <source>
        <dbReference type="EMBL" id="KAF9669263.1"/>
    </source>
</evidence>
<evidence type="ECO:0000259" key="7">
    <source>
        <dbReference type="PROSITE" id="PS50217"/>
    </source>
</evidence>
<evidence type="ECO:0000256" key="3">
    <source>
        <dbReference type="ARBA" id="ARBA00023125"/>
    </source>
</evidence>
<dbReference type="PANTHER" id="PTHR45764">
    <property type="entry name" value="BZIP TRANSCRIPTION FACTOR 44"/>
    <property type="match status" value="1"/>
</dbReference>
<dbReference type="GO" id="GO:0000976">
    <property type="term" value="F:transcription cis-regulatory region binding"/>
    <property type="evidence" value="ECO:0007669"/>
    <property type="project" value="TreeGrafter"/>
</dbReference>
<dbReference type="GO" id="GO:0005634">
    <property type="term" value="C:nucleus"/>
    <property type="evidence" value="ECO:0007669"/>
    <property type="project" value="UniProtKB-SubCell"/>
</dbReference>
<feature type="compositionally biased region" description="Polar residues" evidence="6">
    <location>
        <begin position="1"/>
        <end position="12"/>
    </location>
</feature>
<dbReference type="AlphaFoldDB" id="A0A835MTQ4"/>
<evidence type="ECO:0000256" key="1">
    <source>
        <dbReference type="ARBA" id="ARBA00004123"/>
    </source>
</evidence>
<dbReference type="OrthoDB" id="551672at2759"/>